<accession>A0A939G1Y1</accession>
<dbReference type="PRINTS" id="PR00081">
    <property type="entry name" value="GDHRDH"/>
</dbReference>
<dbReference type="GO" id="GO:0016491">
    <property type="term" value="F:oxidoreductase activity"/>
    <property type="evidence" value="ECO:0007669"/>
    <property type="project" value="UniProtKB-KW"/>
</dbReference>
<gene>
    <name evidence="5" type="ORF">J1C48_13195</name>
</gene>
<protein>
    <submittedName>
        <fullName evidence="5">SDR family oxidoreductase</fullName>
    </submittedName>
</protein>
<dbReference type="InterPro" id="IPR052178">
    <property type="entry name" value="Sec_Metab_Biosynth_SDR"/>
</dbReference>
<organism evidence="5 6">
    <name type="scientific">Jiella flava</name>
    <dbReference type="NCBI Taxonomy" id="2816857"/>
    <lineage>
        <taxon>Bacteria</taxon>
        <taxon>Pseudomonadati</taxon>
        <taxon>Pseudomonadota</taxon>
        <taxon>Alphaproteobacteria</taxon>
        <taxon>Hyphomicrobiales</taxon>
        <taxon>Aurantimonadaceae</taxon>
        <taxon>Jiella</taxon>
    </lineage>
</organism>
<proteinExistence type="inferred from homology"/>
<dbReference type="PROSITE" id="PS00061">
    <property type="entry name" value="ADH_SHORT"/>
    <property type="match status" value="1"/>
</dbReference>
<reference evidence="5" key="1">
    <citation type="submission" date="2021-03" db="EMBL/GenBank/DDBJ databases">
        <title>Whole genome sequence of Jiella sp. CQZ9-1.</title>
        <authorList>
            <person name="Tuo L."/>
        </authorList>
    </citation>
    <scope>NUCLEOTIDE SEQUENCE</scope>
    <source>
        <strain evidence="5">CQZ9-1</strain>
    </source>
</reference>
<dbReference type="Pfam" id="PF13561">
    <property type="entry name" value="adh_short_C2"/>
    <property type="match status" value="1"/>
</dbReference>
<dbReference type="InterPro" id="IPR036291">
    <property type="entry name" value="NAD(P)-bd_dom_sf"/>
</dbReference>
<dbReference type="PANTHER" id="PTHR43618:SF8">
    <property type="entry name" value="7ALPHA-HYDROXYSTEROID DEHYDROGENASE"/>
    <property type="match status" value="1"/>
</dbReference>
<evidence type="ECO:0000256" key="1">
    <source>
        <dbReference type="ARBA" id="ARBA00006484"/>
    </source>
</evidence>
<evidence type="ECO:0000256" key="3">
    <source>
        <dbReference type="ARBA" id="ARBA00023002"/>
    </source>
</evidence>
<feature type="domain" description="Ketoreductase" evidence="4">
    <location>
        <begin position="13"/>
        <end position="208"/>
    </location>
</feature>
<evidence type="ECO:0000313" key="6">
    <source>
        <dbReference type="Proteomes" id="UP000664122"/>
    </source>
</evidence>
<dbReference type="FunFam" id="3.40.50.720:FF:000084">
    <property type="entry name" value="Short-chain dehydrogenase reductase"/>
    <property type="match status" value="1"/>
</dbReference>
<dbReference type="Proteomes" id="UP000664122">
    <property type="component" value="Unassembled WGS sequence"/>
</dbReference>
<evidence type="ECO:0000259" key="4">
    <source>
        <dbReference type="SMART" id="SM00822"/>
    </source>
</evidence>
<keyword evidence="3" id="KW-0560">Oxidoreductase</keyword>
<dbReference type="InterPro" id="IPR020904">
    <property type="entry name" value="Sc_DH/Rdtase_CS"/>
</dbReference>
<evidence type="ECO:0000313" key="5">
    <source>
        <dbReference type="EMBL" id="MBO0663539.1"/>
    </source>
</evidence>
<evidence type="ECO:0000256" key="2">
    <source>
        <dbReference type="ARBA" id="ARBA00022857"/>
    </source>
</evidence>
<sequence length="266" mass="27275">MIIGFDRALFDGKTVVVTGCGRGIGAAVAAAFLKTGARVIGHVGRSLENAESDLLKRLGSDDRRRLTLITADLSQRGGGQALADEIGAKLAGPLDVLINNAGTMVGRIPATEVDEAAFDAVVDLNVRSVVALTSCLLPALKAGGQAEGGAAVVNTSSISAIVGGSPGSSLYSSSKAFISTWTRALARELAPDQIRVNAVSPGTIMTDFHRRYSSQAKLDATAAAIPLKRLGTADDCAPAYLFLASAVLSGYLTGQVIEVNGGQFMG</sequence>
<dbReference type="EMBL" id="JAFMPP010000011">
    <property type="protein sequence ID" value="MBO0663539.1"/>
    <property type="molecule type" value="Genomic_DNA"/>
</dbReference>
<dbReference type="SUPFAM" id="SSF51735">
    <property type="entry name" value="NAD(P)-binding Rossmann-fold domains"/>
    <property type="match status" value="1"/>
</dbReference>
<dbReference type="AlphaFoldDB" id="A0A939G1Y1"/>
<keyword evidence="6" id="KW-1185">Reference proteome</keyword>
<dbReference type="PRINTS" id="PR00080">
    <property type="entry name" value="SDRFAMILY"/>
</dbReference>
<dbReference type="SMART" id="SM00822">
    <property type="entry name" value="PKS_KR"/>
    <property type="match status" value="1"/>
</dbReference>
<dbReference type="CDD" id="cd05233">
    <property type="entry name" value="SDR_c"/>
    <property type="match status" value="1"/>
</dbReference>
<dbReference type="PANTHER" id="PTHR43618">
    <property type="entry name" value="7-ALPHA-HYDROXYSTEROID DEHYDROGENASE"/>
    <property type="match status" value="1"/>
</dbReference>
<dbReference type="Gene3D" id="3.40.50.720">
    <property type="entry name" value="NAD(P)-binding Rossmann-like Domain"/>
    <property type="match status" value="1"/>
</dbReference>
<dbReference type="RefSeq" id="WP_207258345.1">
    <property type="nucleotide sequence ID" value="NZ_JAFMPP010000011.1"/>
</dbReference>
<dbReference type="InterPro" id="IPR057326">
    <property type="entry name" value="KR_dom"/>
</dbReference>
<name>A0A939G1Y1_9HYPH</name>
<dbReference type="InterPro" id="IPR002347">
    <property type="entry name" value="SDR_fam"/>
</dbReference>
<comment type="similarity">
    <text evidence="1">Belongs to the short-chain dehydrogenases/reductases (SDR) family.</text>
</comment>
<keyword evidence="2" id="KW-0521">NADP</keyword>
<comment type="caution">
    <text evidence="5">The sequence shown here is derived from an EMBL/GenBank/DDBJ whole genome shotgun (WGS) entry which is preliminary data.</text>
</comment>